<comment type="caution">
    <text evidence="13">The sequence shown here is derived from an EMBL/GenBank/DDBJ whole genome shotgun (WGS) entry which is preliminary data.</text>
</comment>
<name>A0A1Y2A6V5_9PLEO</name>
<dbReference type="AlphaFoldDB" id="A0A1Y2A6V5"/>
<dbReference type="InterPro" id="IPR009011">
    <property type="entry name" value="Man6P_isomerase_rcpt-bd_dom_sf"/>
</dbReference>
<keyword evidence="8" id="KW-0325">Glycoprotein</keyword>
<keyword evidence="14" id="KW-1185">Reference proteome</keyword>
<feature type="region of interest" description="Disordered" evidence="9">
    <location>
        <begin position="178"/>
        <end position="205"/>
    </location>
</feature>
<feature type="signal peptide" evidence="11">
    <location>
        <begin position="1"/>
        <end position="21"/>
    </location>
</feature>
<keyword evidence="7" id="KW-1015">Disulfide bond</keyword>
<dbReference type="InterPro" id="IPR028927">
    <property type="entry name" value="Man-6-P_rcpt"/>
</dbReference>
<keyword evidence="5 10" id="KW-1133">Transmembrane helix</keyword>
<dbReference type="OrthoDB" id="4504960at2759"/>
<evidence type="ECO:0000256" key="9">
    <source>
        <dbReference type="SAM" id="MobiDB-lite"/>
    </source>
</evidence>
<accession>A0A1Y2A6V5</accession>
<keyword evidence="4 11" id="KW-0732">Signal</keyword>
<keyword evidence="3 10" id="KW-0812">Transmembrane</keyword>
<evidence type="ECO:0000256" key="3">
    <source>
        <dbReference type="ARBA" id="ARBA00022692"/>
    </source>
</evidence>
<dbReference type="PANTHER" id="PTHR15071:SF0">
    <property type="entry name" value="MANNOSE 6-PHOSPHATE RECEPTOR-LIKE PROTEIN 1"/>
    <property type="match status" value="1"/>
</dbReference>
<proteinExistence type="predicted"/>
<dbReference type="InterPro" id="IPR044865">
    <property type="entry name" value="MRH_dom"/>
</dbReference>
<dbReference type="SUPFAM" id="SSF50911">
    <property type="entry name" value="Mannose 6-phosphate receptor domain"/>
    <property type="match status" value="1"/>
</dbReference>
<dbReference type="Proteomes" id="UP000193144">
    <property type="component" value="Unassembled WGS sequence"/>
</dbReference>
<dbReference type="GO" id="GO:0005770">
    <property type="term" value="C:late endosome"/>
    <property type="evidence" value="ECO:0007669"/>
    <property type="project" value="TreeGrafter"/>
</dbReference>
<protein>
    <recommendedName>
        <fullName evidence="12">MRH domain-containing protein</fullName>
    </recommendedName>
</protein>
<dbReference type="PROSITE" id="PS51914">
    <property type="entry name" value="MRH"/>
    <property type="match status" value="1"/>
</dbReference>
<keyword evidence="2" id="KW-0813">Transport</keyword>
<sequence>MRFLLFSALLWLLSTADFSAAASSGKDKKPLKPCTARSPTTGRSFDLNPIHRTAPAEGKKKGKDEDEGSWHAKGYDYGANFTINFCGPVVEDLDNVKDLDKSLWKNVSAYYEKGDRQYAIGSWDWEGTPHADIRASPSLESSEPVFRGRKLVVNYTGGSLCPSPHSKRHLHSAVSLPTREIVDGDDDDDKDDDEDKPKKKKPKADERRRTTVISLLCESDPLAKTSISFLAAVDDCVYIFEGRSPYACGHVEAEAQALGPGGVFGVIVMIAVLVYLVGGCVYQRTVMHQRGWRQLPNYQFWASIGRFIADMFIILTSSCARFLPSRRGYSRVSLGADSGRGGRGARGARNDDENRLIDNLDEEWDD</sequence>
<dbReference type="PANTHER" id="PTHR15071">
    <property type="entry name" value="MANNOSE-6-PHOSPHATE RECEPTOR FAMILY MEMBER"/>
    <property type="match status" value="1"/>
</dbReference>
<feature type="domain" description="MRH" evidence="12">
    <location>
        <begin position="32"/>
        <end position="250"/>
    </location>
</feature>
<reference evidence="13 14" key="1">
    <citation type="submission" date="2016-07" db="EMBL/GenBank/DDBJ databases">
        <title>Pervasive Adenine N6-methylation of Active Genes in Fungi.</title>
        <authorList>
            <consortium name="DOE Joint Genome Institute"/>
            <person name="Mondo S.J."/>
            <person name="Dannebaum R.O."/>
            <person name="Kuo R.C."/>
            <person name="Labutti K."/>
            <person name="Haridas S."/>
            <person name="Kuo A."/>
            <person name="Salamov A."/>
            <person name="Ahrendt S.R."/>
            <person name="Lipzen A."/>
            <person name="Sullivan W."/>
            <person name="Andreopoulos W.B."/>
            <person name="Clum A."/>
            <person name="Lindquist E."/>
            <person name="Daum C."/>
            <person name="Ramamoorthy G.K."/>
            <person name="Gryganskyi A."/>
            <person name="Culley D."/>
            <person name="Magnuson J.K."/>
            <person name="James T.Y."/>
            <person name="O'Malley M.A."/>
            <person name="Stajich J.E."/>
            <person name="Spatafora J.W."/>
            <person name="Visel A."/>
            <person name="Grigoriev I.V."/>
        </authorList>
    </citation>
    <scope>NUCLEOTIDE SEQUENCE [LARGE SCALE GENOMIC DNA]</scope>
    <source>
        <strain evidence="13 14">CBS 115471</strain>
    </source>
</reference>
<gene>
    <name evidence="13" type="ORF">BCR34DRAFT_583306</name>
</gene>
<dbReference type="Pfam" id="PF02157">
    <property type="entry name" value="Man-6-P_recep"/>
    <property type="match status" value="1"/>
</dbReference>
<feature type="compositionally biased region" description="Basic and acidic residues" evidence="9">
    <location>
        <begin position="57"/>
        <end position="69"/>
    </location>
</feature>
<evidence type="ECO:0000256" key="8">
    <source>
        <dbReference type="ARBA" id="ARBA00023180"/>
    </source>
</evidence>
<evidence type="ECO:0000256" key="1">
    <source>
        <dbReference type="ARBA" id="ARBA00004308"/>
    </source>
</evidence>
<dbReference type="GO" id="GO:0010008">
    <property type="term" value="C:endosome membrane"/>
    <property type="evidence" value="ECO:0007669"/>
    <property type="project" value="UniProtKB-SubCell"/>
</dbReference>
<evidence type="ECO:0000256" key="2">
    <source>
        <dbReference type="ARBA" id="ARBA00022448"/>
    </source>
</evidence>
<keyword evidence="6 10" id="KW-0472">Membrane</keyword>
<evidence type="ECO:0000256" key="10">
    <source>
        <dbReference type="SAM" id="Phobius"/>
    </source>
</evidence>
<organism evidence="13 14">
    <name type="scientific">Clohesyomyces aquaticus</name>
    <dbReference type="NCBI Taxonomy" id="1231657"/>
    <lineage>
        <taxon>Eukaryota</taxon>
        <taxon>Fungi</taxon>
        <taxon>Dikarya</taxon>
        <taxon>Ascomycota</taxon>
        <taxon>Pezizomycotina</taxon>
        <taxon>Dothideomycetes</taxon>
        <taxon>Pleosporomycetidae</taxon>
        <taxon>Pleosporales</taxon>
        <taxon>Lindgomycetaceae</taxon>
        <taxon>Clohesyomyces</taxon>
    </lineage>
</organism>
<evidence type="ECO:0000256" key="4">
    <source>
        <dbReference type="ARBA" id="ARBA00022729"/>
    </source>
</evidence>
<dbReference type="STRING" id="1231657.A0A1Y2A6V5"/>
<feature type="transmembrane region" description="Helical" evidence="10">
    <location>
        <begin position="262"/>
        <end position="282"/>
    </location>
</feature>
<dbReference type="GO" id="GO:0000139">
    <property type="term" value="C:Golgi membrane"/>
    <property type="evidence" value="ECO:0007669"/>
    <property type="project" value="UniProtKB-SubCell"/>
</dbReference>
<comment type="subcellular location">
    <subcellularLocation>
        <location evidence="1">Endomembrane system</location>
    </subcellularLocation>
</comment>
<feature type="compositionally biased region" description="Acidic residues" evidence="9">
    <location>
        <begin position="183"/>
        <end position="194"/>
    </location>
</feature>
<feature type="chain" id="PRO_5012395295" description="MRH domain-containing protein" evidence="11">
    <location>
        <begin position="22"/>
        <end position="366"/>
    </location>
</feature>
<dbReference type="EMBL" id="MCFA01000009">
    <property type="protein sequence ID" value="ORY18047.1"/>
    <property type="molecule type" value="Genomic_DNA"/>
</dbReference>
<evidence type="ECO:0000313" key="13">
    <source>
        <dbReference type="EMBL" id="ORY18047.1"/>
    </source>
</evidence>
<evidence type="ECO:0000259" key="12">
    <source>
        <dbReference type="PROSITE" id="PS51914"/>
    </source>
</evidence>
<feature type="region of interest" description="Disordered" evidence="9">
    <location>
        <begin position="23"/>
        <end position="69"/>
    </location>
</feature>
<evidence type="ECO:0000313" key="14">
    <source>
        <dbReference type="Proteomes" id="UP000193144"/>
    </source>
</evidence>
<dbReference type="Gene3D" id="2.70.130.10">
    <property type="entry name" value="Mannose-6-phosphate receptor binding domain"/>
    <property type="match status" value="2"/>
</dbReference>
<evidence type="ECO:0000256" key="11">
    <source>
        <dbReference type="SAM" id="SignalP"/>
    </source>
</evidence>
<evidence type="ECO:0000256" key="6">
    <source>
        <dbReference type="ARBA" id="ARBA00023136"/>
    </source>
</evidence>
<dbReference type="GO" id="GO:0007034">
    <property type="term" value="P:vacuolar transport"/>
    <property type="evidence" value="ECO:0007669"/>
    <property type="project" value="TreeGrafter"/>
</dbReference>
<evidence type="ECO:0000256" key="7">
    <source>
        <dbReference type="ARBA" id="ARBA00023157"/>
    </source>
</evidence>
<evidence type="ECO:0000256" key="5">
    <source>
        <dbReference type="ARBA" id="ARBA00022989"/>
    </source>
</evidence>